<dbReference type="AlphaFoldDB" id="A0A8T8K6K7"/>
<dbReference type="InterPro" id="IPR027417">
    <property type="entry name" value="P-loop_NTPase"/>
</dbReference>
<keyword evidence="4" id="KW-0411">Iron-sulfur</keyword>
<accession>A0A8T8K6K7</accession>
<dbReference type="RefSeq" id="WP_211532496.1">
    <property type="nucleotide sequence ID" value="NZ_CP058560.1"/>
</dbReference>
<evidence type="ECO:0000256" key="4">
    <source>
        <dbReference type="ARBA" id="ARBA00023014"/>
    </source>
</evidence>
<dbReference type="InterPro" id="IPR007202">
    <property type="entry name" value="4Fe-4S_dom"/>
</dbReference>
<dbReference type="PANTHER" id="PTHR40072:SF1">
    <property type="entry name" value="MOLYBDOPTERIN-GUANINE DINUCLEOTIDE BIOSYNTHESIS ADAPTER PROTEIN"/>
    <property type="match status" value="1"/>
</dbReference>
<keyword evidence="7" id="KW-1185">Reference proteome</keyword>
<dbReference type="PANTHER" id="PTHR40072">
    <property type="entry name" value="MOLYBDOPTERIN-GUANINE DINUCLEOTIDE BIOSYNTHESIS ADAPTER PROTEIN-RELATED"/>
    <property type="match status" value="1"/>
</dbReference>
<dbReference type="SUPFAM" id="SSF52540">
    <property type="entry name" value="P-loop containing nucleoside triphosphate hydrolases"/>
    <property type="match status" value="1"/>
</dbReference>
<dbReference type="OrthoDB" id="9014at2157"/>
<dbReference type="Pfam" id="PF04060">
    <property type="entry name" value="FeS"/>
    <property type="match status" value="1"/>
</dbReference>
<name>A0A8T8K6K7_9EURY</name>
<gene>
    <name evidence="6" type="primary">mobB</name>
    <name evidence="6" type="ORF">HYG87_07075</name>
</gene>
<dbReference type="GO" id="GO:0005525">
    <property type="term" value="F:GTP binding"/>
    <property type="evidence" value="ECO:0007669"/>
    <property type="project" value="InterPro"/>
</dbReference>
<organism evidence="6 7">
    <name type="scientific">Methanobacterium alkalithermotolerans</name>
    <dbReference type="NCBI Taxonomy" id="2731220"/>
    <lineage>
        <taxon>Archaea</taxon>
        <taxon>Methanobacteriati</taxon>
        <taxon>Methanobacteriota</taxon>
        <taxon>Methanomada group</taxon>
        <taxon>Methanobacteria</taxon>
        <taxon>Methanobacteriales</taxon>
        <taxon>Methanobacteriaceae</taxon>
        <taxon>Methanobacterium</taxon>
    </lineage>
</organism>
<keyword evidence="1" id="KW-0004">4Fe-4S</keyword>
<dbReference type="KEGG" id="meme:HYG87_07075"/>
<dbReference type="InterPro" id="IPR004435">
    <property type="entry name" value="MobB_dom"/>
</dbReference>
<dbReference type="Gene3D" id="1.10.15.40">
    <property type="entry name" value="Electron transport complex subunit B, putative Fe-S cluster"/>
    <property type="match status" value="1"/>
</dbReference>
<dbReference type="GO" id="GO:0051539">
    <property type="term" value="F:4 iron, 4 sulfur cluster binding"/>
    <property type="evidence" value="ECO:0007669"/>
    <property type="project" value="UniProtKB-KW"/>
</dbReference>
<dbReference type="GeneID" id="64820514"/>
<protein>
    <submittedName>
        <fullName evidence="6">Molybdopterin-guanine dinucleotide biosynthesis protein B</fullName>
    </submittedName>
</protein>
<feature type="domain" description="4Fe-4S" evidence="5">
    <location>
        <begin position="132"/>
        <end position="193"/>
    </location>
</feature>
<keyword evidence="2" id="KW-0479">Metal-binding</keyword>
<keyword evidence="3" id="KW-0408">Iron</keyword>
<evidence type="ECO:0000256" key="3">
    <source>
        <dbReference type="ARBA" id="ARBA00023004"/>
    </source>
</evidence>
<evidence type="ECO:0000313" key="6">
    <source>
        <dbReference type="EMBL" id="QUH23539.1"/>
    </source>
</evidence>
<dbReference type="Pfam" id="PF03205">
    <property type="entry name" value="MobB"/>
    <property type="match status" value="1"/>
</dbReference>
<dbReference type="NCBIfam" id="TIGR00176">
    <property type="entry name" value="mobB"/>
    <property type="match status" value="1"/>
</dbReference>
<dbReference type="PROSITE" id="PS51656">
    <property type="entry name" value="4FE4S"/>
    <property type="match status" value="1"/>
</dbReference>
<evidence type="ECO:0000256" key="1">
    <source>
        <dbReference type="ARBA" id="ARBA00022485"/>
    </source>
</evidence>
<dbReference type="Gene3D" id="3.40.50.300">
    <property type="entry name" value="P-loop containing nucleotide triphosphate hydrolases"/>
    <property type="match status" value="1"/>
</dbReference>
<dbReference type="GO" id="GO:0046872">
    <property type="term" value="F:metal ion binding"/>
    <property type="evidence" value="ECO:0007669"/>
    <property type="project" value="UniProtKB-KW"/>
</dbReference>
<evidence type="ECO:0000313" key="7">
    <source>
        <dbReference type="Proteomes" id="UP000681041"/>
    </source>
</evidence>
<sequence>MKIISIIGTKDTGKTTLVTRLVEKLSQKGYSVGTMKFSHVHFDLADKDTGKHRQAGAKIVVGTGKETFILWDHPLDVENVISTIESYDEIDFLVMEGFKSSRFAKISVSSLKDNYTIRQVDVKKLNDEKMDELVEIIEKRSYGLLQDLNCKKCGFESCADFSQAKLQGLAPEVDCKSQFKQALLEVNGKRIPLNPFVQNIIAKTITGMINSLDKDSDDIDTIKIVLHNKD</sequence>
<dbReference type="InterPro" id="IPR052539">
    <property type="entry name" value="MGD_biosynthesis_adapter"/>
</dbReference>
<dbReference type="GO" id="GO:0006777">
    <property type="term" value="P:Mo-molybdopterin cofactor biosynthetic process"/>
    <property type="evidence" value="ECO:0007669"/>
    <property type="project" value="InterPro"/>
</dbReference>
<evidence type="ECO:0000256" key="2">
    <source>
        <dbReference type="ARBA" id="ARBA00022723"/>
    </source>
</evidence>
<proteinExistence type="predicted"/>
<dbReference type="NCBIfam" id="NF011063">
    <property type="entry name" value="PRK14494.1-2"/>
    <property type="match status" value="1"/>
</dbReference>
<dbReference type="Proteomes" id="UP000681041">
    <property type="component" value="Chromosome"/>
</dbReference>
<evidence type="ECO:0000259" key="5">
    <source>
        <dbReference type="PROSITE" id="PS51656"/>
    </source>
</evidence>
<reference evidence="6" key="1">
    <citation type="submission" date="2020-07" db="EMBL/GenBank/DDBJ databases">
        <title>Methanobacterium. sp. MethCan genome.</title>
        <authorList>
            <person name="Postec A."/>
            <person name="Quemeneur M."/>
        </authorList>
    </citation>
    <scope>NUCLEOTIDE SEQUENCE</scope>
    <source>
        <strain evidence="6">MethCAN</strain>
    </source>
</reference>
<dbReference type="EMBL" id="CP058560">
    <property type="protein sequence ID" value="QUH23539.1"/>
    <property type="molecule type" value="Genomic_DNA"/>
</dbReference>